<name>A0A1H2AWK1_9BRAD</name>
<keyword evidence="2" id="KW-1185">Reference proteome</keyword>
<dbReference type="AlphaFoldDB" id="A0A1H2AWK1"/>
<organism evidence="1 2">
    <name type="scientific">Bradyrhizobium canariense</name>
    <dbReference type="NCBI Taxonomy" id="255045"/>
    <lineage>
        <taxon>Bacteria</taxon>
        <taxon>Pseudomonadati</taxon>
        <taxon>Pseudomonadota</taxon>
        <taxon>Alphaproteobacteria</taxon>
        <taxon>Hyphomicrobiales</taxon>
        <taxon>Nitrobacteraceae</taxon>
        <taxon>Bradyrhizobium</taxon>
    </lineage>
</organism>
<gene>
    <name evidence="1" type="ORF">SAMN05444158_6514</name>
</gene>
<dbReference type="EMBL" id="LT629750">
    <property type="protein sequence ID" value="SDT49876.1"/>
    <property type="molecule type" value="Genomic_DNA"/>
</dbReference>
<accession>A0A1H2AWK1</accession>
<evidence type="ECO:0000313" key="1">
    <source>
        <dbReference type="EMBL" id="SDT49876.1"/>
    </source>
</evidence>
<dbReference type="Proteomes" id="UP000243904">
    <property type="component" value="Chromosome I"/>
</dbReference>
<sequence length="35" mass="3888">MTVHGINGNQVDCFWTGEDGQPNADKFPIDVLQKL</sequence>
<evidence type="ECO:0008006" key="3">
    <source>
        <dbReference type="Google" id="ProtNLM"/>
    </source>
</evidence>
<evidence type="ECO:0000313" key="2">
    <source>
        <dbReference type="Proteomes" id="UP000243904"/>
    </source>
</evidence>
<proteinExistence type="predicted"/>
<protein>
    <recommendedName>
        <fullName evidence="3">DUF2158 domain-containing protein</fullName>
    </recommendedName>
</protein>
<reference evidence="2" key="1">
    <citation type="submission" date="2016-10" db="EMBL/GenBank/DDBJ databases">
        <authorList>
            <person name="Varghese N."/>
            <person name="Submissions S."/>
        </authorList>
    </citation>
    <scope>NUCLEOTIDE SEQUENCE [LARGE SCALE GENOMIC DNA]</scope>
    <source>
        <strain evidence="2">GAS369</strain>
    </source>
</reference>